<feature type="region of interest" description="Disordered" evidence="17">
    <location>
        <begin position="161"/>
        <end position="196"/>
    </location>
</feature>
<feature type="region of interest" description="Disordered" evidence="17">
    <location>
        <begin position="964"/>
        <end position="996"/>
    </location>
</feature>
<dbReference type="FunFam" id="2.30.30.100:FF:000002">
    <property type="entry name" value="Small nuclear ribonucleoprotein Sm D3"/>
    <property type="match status" value="1"/>
</dbReference>
<accession>A0A4Y9ZE17</accession>
<evidence type="ECO:0000256" key="10">
    <source>
        <dbReference type="ARBA" id="ARBA00023034"/>
    </source>
</evidence>
<proteinExistence type="inferred from homology"/>
<dbReference type="GO" id="GO:0003723">
    <property type="term" value="F:RNA binding"/>
    <property type="evidence" value="ECO:0007669"/>
    <property type="project" value="InterPro"/>
</dbReference>
<keyword evidence="11" id="KW-0472">Membrane</keyword>
<evidence type="ECO:0000256" key="3">
    <source>
        <dbReference type="ARBA" id="ARBA00004514"/>
    </source>
</evidence>
<evidence type="ECO:0000256" key="5">
    <source>
        <dbReference type="ARBA" id="ARBA00008146"/>
    </source>
</evidence>
<comment type="similarity">
    <text evidence="4">Belongs to the COG2 family.</text>
</comment>
<feature type="region of interest" description="Disordered" evidence="17">
    <location>
        <begin position="534"/>
        <end position="556"/>
    </location>
</feature>
<dbReference type="PANTHER" id="PTHR12961">
    <property type="entry name" value="CONSERVED OLIGOMERIC GOLGI COMPLEX COMPONENT 2"/>
    <property type="match status" value="1"/>
</dbReference>
<dbReference type="Pfam" id="PF06148">
    <property type="entry name" value="COG2_N"/>
    <property type="match status" value="1"/>
</dbReference>
<comment type="subcellular location">
    <subcellularLocation>
        <location evidence="3">Cytoplasm</location>
        <location evidence="3">Cytosol</location>
    </subcellularLocation>
    <subcellularLocation>
        <location evidence="2">Golgi apparatus membrane</location>
        <topology evidence="2">Peripheral membrane protein</topology>
    </subcellularLocation>
    <subcellularLocation>
        <location evidence="1">Nucleus</location>
    </subcellularLocation>
</comment>
<protein>
    <recommendedName>
        <fullName evidence="6">Conserved oligomeric Golgi complex subunit 2</fullName>
    </recommendedName>
    <alternativeName>
        <fullName evidence="15">Component of oligomeric Golgi complex 2</fullName>
    </alternativeName>
</protein>
<keyword evidence="16" id="KW-0175">Coiled coil</keyword>
<dbReference type="GO" id="GO:0015031">
    <property type="term" value="P:protein transport"/>
    <property type="evidence" value="ECO:0007669"/>
    <property type="project" value="UniProtKB-KW"/>
</dbReference>
<dbReference type="InterPro" id="IPR024603">
    <property type="entry name" value="COG_complex_COG2_C"/>
</dbReference>
<sequence length="1232" mass="136856">MALPAARNVPQFKFTGADDQRRANEIEKGERIREVFERMKRSMASEGGSTSATSTMLEGSRWASTGSKRASFCLSERRIILMVIAFLIRLKAHRARQTLRALVERIRASWRYEISMEGLQEEDWKVTGDMTRKERSEYEQLLGLPPADDDLRQSVTVKPGARFSQLPTPRPSPPPPPPVPPQGPPPIPPATSISPPIMSSGLGVPVKLLHESLGHIITVELKTGQLYRGKLAEAEDNLNISLKDITVTGRDGRVSQLDQVYIRGSMVRFFIVPDMLQNAPMFKRVGPNAMRGRGIGTARGRATIMRANGMSILSQIILAYTDPPQQLAVGAVSLPQEVSGGETHHLCSEFGYLKKELAVRESSHPISPPSQQFTDPDDADLPAHELPLYTPLTHHNPFFTAETFNVEDFLLSRSHTSLPDLRSELRDYLGNLKEELVKLINDDYEAFISLSTDLRGEGTRLDHLKSPLGGLKSQILESREELNSLQEAIQTKLKERASLRDEKAFLHLLLKISESITRLESLLLITTPGEASPELKNMSLSKSLSGTEDESHDERLRGNRAKHLARVAAEYTQLLYHAKKANGEQHSAFVDEMQWRIDRVKSTISSDLDHLFSTTVITLTDTKGSKLTEVEKTKRMTDMAECLRTYDVLGLWRDAEDVLRRDLVREFVKKAIYPGALSAPHSPLLPHTPLPVRGLSPAPVTASFLPPRTPYTPFTAFASKQNPFEVAINSSSAYLLDDTGNPLAGLYNAILKFVDRDLKRIMEVAEKVSIKTSGPKPPEAPPAKAESTIPGHGSTFEIMANVVWAEIGRAIMDELGAVVFAAGKPDDFRKNHETTQAFIRSLQYLAPSARAVEAMTSHPVFIAFERRWQLPVYFQLRWKEIVVKVEDALVASRIEPSAGKDVHPFATTQAAAVWTAIGTCWNGDVFVPQLSHRFWKLALQLISRYRTWLESCLPRLDLPKAVAADKTPTTGSPSLSRAATPNPPIDGNLTESAPGDDTSLRQFAAAITDIKALESSMTTIWNHEISMMLPTTLEDTDDDHISPEDALKHTLASLTSLIPSMSNQIVAILSRRACEPLTSVRSIPSQFRAMSNKRSPTEPSYFVASILRPVQTFFAIGTHDGPGGAMKAEYLKPYSEEVFENVVQRYIIYLAHMKKTEESLRRLKKPTFSLFGNSSAANDDRDEERIRTQMTLDVEAFGKDAEKLGVDVKQSSSFKTLNDMVRASLREGASTT</sequence>
<organism evidence="19 20">
    <name type="scientific">Dentipellis fragilis</name>
    <dbReference type="NCBI Taxonomy" id="205917"/>
    <lineage>
        <taxon>Eukaryota</taxon>
        <taxon>Fungi</taxon>
        <taxon>Dikarya</taxon>
        <taxon>Basidiomycota</taxon>
        <taxon>Agaricomycotina</taxon>
        <taxon>Agaricomycetes</taxon>
        <taxon>Russulales</taxon>
        <taxon>Hericiaceae</taxon>
        <taxon>Dentipellis</taxon>
    </lineage>
</organism>
<dbReference type="GO" id="GO:0000387">
    <property type="term" value="P:spliceosomal snRNP assembly"/>
    <property type="evidence" value="ECO:0007669"/>
    <property type="project" value="InterPro"/>
</dbReference>
<dbReference type="CDD" id="cd01721">
    <property type="entry name" value="Sm_D3"/>
    <property type="match status" value="1"/>
</dbReference>
<dbReference type="GO" id="GO:0007030">
    <property type="term" value="P:Golgi organization"/>
    <property type="evidence" value="ECO:0007669"/>
    <property type="project" value="InterPro"/>
</dbReference>
<dbReference type="PANTHER" id="PTHR12961:SF0">
    <property type="entry name" value="CONSERVED OLIGOMERIC GOLGI COMPLEX SUBUNIT 2"/>
    <property type="match status" value="1"/>
</dbReference>
<dbReference type="EMBL" id="SEOQ01000021">
    <property type="protein sequence ID" value="TFY72217.1"/>
    <property type="molecule type" value="Genomic_DNA"/>
</dbReference>
<evidence type="ECO:0000256" key="12">
    <source>
        <dbReference type="ARBA" id="ARBA00023187"/>
    </source>
</evidence>
<evidence type="ECO:0000259" key="18">
    <source>
        <dbReference type="PROSITE" id="PS52002"/>
    </source>
</evidence>
<dbReference type="InterPro" id="IPR001163">
    <property type="entry name" value="Sm_dom_euk/arc"/>
</dbReference>
<dbReference type="GO" id="GO:0017119">
    <property type="term" value="C:Golgi transport complex"/>
    <property type="evidence" value="ECO:0007669"/>
    <property type="project" value="TreeGrafter"/>
</dbReference>
<dbReference type="GO" id="GO:0006891">
    <property type="term" value="P:intra-Golgi vesicle-mediated transport"/>
    <property type="evidence" value="ECO:0007669"/>
    <property type="project" value="TreeGrafter"/>
</dbReference>
<feature type="compositionally biased region" description="Polar residues" evidence="17">
    <location>
        <begin position="967"/>
        <end position="979"/>
    </location>
</feature>
<evidence type="ECO:0000256" key="15">
    <source>
        <dbReference type="ARBA" id="ARBA00031344"/>
    </source>
</evidence>
<evidence type="ECO:0000256" key="17">
    <source>
        <dbReference type="SAM" id="MobiDB-lite"/>
    </source>
</evidence>
<dbReference type="Proteomes" id="UP000298327">
    <property type="component" value="Unassembled WGS sequence"/>
</dbReference>
<keyword evidence="10" id="KW-0333">Golgi apparatus</keyword>
<keyword evidence="7" id="KW-0813">Transport</keyword>
<dbReference type="InterPro" id="IPR047575">
    <property type="entry name" value="Sm"/>
</dbReference>
<dbReference type="Gene3D" id="2.30.30.100">
    <property type="match status" value="1"/>
</dbReference>
<keyword evidence="12" id="KW-0508">mRNA splicing</keyword>
<evidence type="ECO:0000256" key="9">
    <source>
        <dbReference type="ARBA" id="ARBA00022927"/>
    </source>
</evidence>
<evidence type="ECO:0000256" key="8">
    <source>
        <dbReference type="ARBA" id="ARBA00022664"/>
    </source>
</evidence>
<keyword evidence="8" id="KW-0507">mRNA processing</keyword>
<keyword evidence="20" id="KW-1185">Reference proteome</keyword>
<dbReference type="GO" id="GO:0005829">
    <property type="term" value="C:cytosol"/>
    <property type="evidence" value="ECO:0007669"/>
    <property type="project" value="UniProtKB-SubCell"/>
</dbReference>
<feature type="compositionally biased region" description="Pro residues" evidence="17">
    <location>
        <begin position="168"/>
        <end position="189"/>
    </location>
</feature>
<dbReference type="GO" id="GO:0000139">
    <property type="term" value="C:Golgi membrane"/>
    <property type="evidence" value="ECO:0007669"/>
    <property type="project" value="UniProtKB-SubCell"/>
</dbReference>
<dbReference type="InterPro" id="IPR009316">
    <property type="entry name" value="COG2"/>
</dbReference>
<reference evidence="19 20" key="1">
    <citation type="submission" date="2019-02" db="EMBL/GenBank/DDBJ databases">
        <title>Genome sequencing of the rare red list fungi Dentipellis fragilis.</title>
        <authorList>
            <person name="Buettner E."/>
            <person name="Kellner H."/>
        </authorList>
    </citation>
    <scope>NUCLEOTIDE SEQUENCE [LARGE SCALE GENOMIC DNA]</scope>
    <source>
        <strain evidence="19 20">DSM 105465</strain>
    </source>
</reference>
<dbReference type="InterPro" id="IPR010920">
    <property type="entry name" value="LSM_dom_sf"/>
</dbReference>
<evidence type="ECO:0000256" key="7">
    <source>
        <dbReference type="ARBA" id="ARBA00022448"/>
    </source>
</evidence>
<dbReference type="GO" id="GO:0005685">
    <property type="term" value="C:U1 snRNP"/>
    <property type="evidence" value="ECO:0007669"/>
    <property type="project" value="UniProtKB-ARBA"/>
</dbReference>
<feature type="domain" description="Sm" evidence="18">
    <location>
        <begin position="204"/>
        <end position="276"/>
    </location>
</feature>
<dbReference type="OrthoDB" id="332281at2759"/>
<dbReference type="Pfam" id="PF01423">
    <property type="entry name" value="LSM"/>
    <property type="match status" value="1"/>
</dbReference>
<dbReference type="GO" id="GO:0005681">
    <property type="term" value="C:spliceosomal complex"/>
    <property type="evidence" value="ECO:0007669"/>
    <property type="project" value="InterPro"/>
</dbReference>
<dbReference type="PROSITE" id="PS52002">
    <property type="entry name" value="SM"/>
    <property type="match status" value="1"/>
</dbReference>
<dbReference type="Pfam" id="PF12022">
    <property type="entry name" value="COG2_C"/>
    <property type="match status" value="1"/>
</dbReference>
<keyword evidence="13" id="KW-0539">Nucleus</keyword>
<dbReference type="SMART" id="SM00651">
    <property type="entry name" value="Sm"/>
    <property type="match status" value="1"/>
</dbReference>
<evidence type="ECO:0000256" key="6">
    <source>
        <dbReference type="ARBA" id="ARBA00020977"/>
    </source>
</evidence>
<dbReference type="InterPro" id="IPR034099">
    <property type="entry name" value="SmD3"/>
</dbReference>
<name>A0A4Y9ZE17_9AGAM</name>
<dbReference type="InterPro" id="IPR024602">
    <property type="entry name" value="COG_su2_N"/>
</dbReference>
<feature type="coiled-coil region" evidence="16">
    <location>
        <begin position="468"/>
        <end position="502"/>
    </location>
</feature>
<comment type="similarity">
    <text evidence="5">Belongs to the snRNP core protein family.</text>
</comment>
<evidence type="ECO:0000256" key="13">
    <source>
        <dbReference type="ARBA" id="ARBA00023242"/>
    </source>
</evidence>
<evidence type="ECO:0000256" key="4">
    <source>
        <dbReference type="ARBA" id="ARBA00007603"/>
    </source>
</evidence>
<comment type="caution">
    <text evidence="19">The sequence shown here is derived from an EMBL/GenBank/DDBJ whole genome shotgun (WGS) entry which is preliminary data.</text>
</comment>
<gene>
    <name evidence="19" type="ORF">EVG20_g777</name>
</gene>
<keyword evidence="9" id="KW-0653">Protein transport</keyword>
<evidence type="ECO:0000256" key="2">
    <source>
        <dbReference type="ARBA" id="ARBA00004395"/>
    </source>
</evidence>
<dbReference type="AlphaFoldDB" id="A0A4Y9ZE17"/>
<evidence type="ECO:0000313" key="20">
    <source>
        <dbReference type="Proteomes" id="UP000298327"/>
    </source>
</evidence>
<keyword evidence="14" id="KW-0687">Ribonucleoprotein</keyword>
<evidence type="ECO:0000256" key="14">
    <source>
        <dbReference type="ARBA" id="ARBA00023274"/>
    </source>
</evidence>
<evidence type="ECO:0000256" key="16">
    <source>
        <dbReference type="SAM" id="Coils"/>
    </source>
</evidence>
<evidence type="ECO:0000256" key="11">
    <source>
        <dbReference type="ARBA" id="ARBA00023136"/>
    </source>
</evidence>
<evidence type="ECO:0000313" key="19">
    <source>
        <dbReference type="EMBL" id="TFY72217.1"/>
    </source>
</evidence>
<dbReference type="STRING" id="205917.A0A4Y9ZE17"/>
<dbReference type="SUPFAM" id="SSF50182">
    <property type="entry name" value="Sm-like ribonucleoproteins"/>
    <property type="match status" value="1"/>
</dbReference>
<evidence type="ECO:0000256" key="1">
    <source>
        <dbReference type="ARBA" id="ARBA00004123"/>
    </source>
</evidence>